<keyword evidence="11" id="KW-0963">Cytoplasm</keyword>
<keyword evidence="4 11" id="KW-0028">Amino-acid biosynthesis</keyword>
<dbReference type="PROSITE" id="PS01128">
    <property type="entry name" value="SHIKIMATE_KINASE"/>
    <property type="match status" value="1"/>
</dbReference>
<dbReference type="InterPro" id="IPR023000">
    <property type="entry name" value="Shikimate_kinase_CS"/>
</dbReference>
<dbReference type="SUPFAM" id="SSF46785">
    <property type="entry name" value="Winged helix' DNA-binding domain"/>
    <property type="match status" value="1"/>
</dbReference>
<keyword evidence="7 11" id="KW-0418">Kinase</keyword>
<dbReference type="GO" id="GO:0003746">
    <property type="term" value="F:translation elongation factor activity"/>
    <property type="evidence" value="ECO:0007669"/>
    <property type="project" value="InterPro"/>
</dbReference>
<keyword evidence="11" id="KW-0479">Metal-binding</keyword>
<dbReference type="CDD" id="cd00464">
    <property type="entry name" value="SK"/>
    <property type="match status" value="1"/>
</dbReference>
<dbReference type="Pfam" id="PF09107">
    <property type="entry name" value="WHD_3rd_SelB"/>
    <property type="match status" value="1"/>
</dbReference>
<feature type="binding site" evidence="11">
    <location>
        <position position="84"/>
    </location>
    <ligand>
        <name>substrate</name>
    </ligand>
</feature>
<dbReference type="PANTHER" id="PTHR21087">
    <property type="entry name" value="SHIKIMATE KINASE"/>
    <property type="match status" value="1"/>
</dbReference>
<dbReference type="InterPro" id="IPR000623">
    <property type="entry name" value="Shikimate_kinase/TSH1"/>
</dbReference>
<dbReference type="HAMAP" id="MF_00109">
    <property type="entry name" value="Shikimate_kinase"/>
    <property type="match status" value="1"/>
</dbReference>
<keyword evidence="14" id="KW-1185">Reference proteome</keyword>
<dbReference type="InterPro" id="IPR036388">
    <property type="entry name" value="WH-like_DNA-bd_sf"/>
</dbReference>
<proteinExistence type="inferred from homology"/>
<keyword evidence="6 11" id="KW-0547">Nucleotide-binding</keyword>
<evidence type="ECO:0000256" key="2">
    <source>
        <dbReference type="ARBA" id="ARBA00006997"/>
    </source>
</evidence>
<protein>
    <recommendedName>
        <fullName evidence="3 11">Shikimate kinase</fullName>
        <shortName evidence="11">SK</shortName>
        <ecNumber evidence="3 11">2.7.1.71</ecNumber>
    </recommendedName>
</protein>
<dbReference type="Gene3D" id="3.40.50.300">
    <property type="entry name" value="P-loop containing nucleotide triphosphate hydrolases"/>
    <property type="match status" value="1"/>
</dbReference>
<dbReference type="GO" id="GO:0000287">
    <property type="term" value="F:magnesium ion binding"/>
    <property type="evidence" value="ECO:0007669"/>
    <property type="project" value="UniProtKB-UniRule"/>
</dbReference>
<evidence type="ECO:0000256" key="7">
    <source>
        <dbReference type="ARBA" id="ARBA00022777"/>
    </source>
</evidence>
<evidence type="ECO:0000256" key="6">
    <source>
        <dbReference type="ARBA" id="ARBA00022741"/>
    </source>
</evidence>
<comment type="subunit">
    <text evidence="11">Monomer.</text>
</comment>
<organism evidence="13 14">
    <name type="scientific">Candidatus Hakubella thermalkaliphila</name>
    <dbReference type="NCBI Taxonomy" id="2754717"/>
    <lineage>
        <taxon>Bacteria</taxon>
        <taxon>Bacillati</taxon>
        <taxon>Actinomycetota</taxon>
        <taxon>Actinomycetota incertae sedis</taxon>
        <taxon>Candidatus Hakubellales</taxon>
        <taxon>Candidatus Hakubellaceae</taxon>
        <taxon>Candidatus Hakubella</taxon>
    </lineage>
</organism>
<dbReference type="Pfam" id="PF01202">
    <property type="entry name" value="SKI"/>
    <property type="match status" value="1"/>
</dbReference>
<dbReference type="Proteomes" id="UP000591948">
    <property type="component" value="Unassembled WGS sequence"/>
</dbReference>
<dbReference type="PRINTS" id="PR01100">
    <property type="entry name" value="SHIKIMTKNASE"/>
</dbReference>
<evidence type="ECO:0000256" key="3">
    <source>
        <dbReference type="ARBA" id="ARBA00012154"/>
    </source>
</evidence>
<comment type="similarity">
    <text evidence="2 11">Belongs to the shikimate kinase family.</text>
</comment>
<evidence type="ECO:0000256" key="9">
    <source>
        <dbReference type="ARBA" id="ARBA00023141"/>
    </source>
</evidence>
<feature type="domain" description="Elongation factor SelB fourth winged-helix" evidence="12">
    <location>
        <begin position="213"/>
        <end position="257"/>
    </location>
</feature>
<dbReference type="UniPathway" id="UPA00053">
    <property type="reaction ID" value="UER00088"/>
</dbReference>
<evidence type="ECO:0000259" key="12">
    <source>
        <dbReference type="Pfam" id="PF09107"/>
    </source>
</evidence>
<evidence type="ECO:0000256" key="10">
    <source>
        <dbReference type="ARBA" id="ARBA00048567"/>
    </source>
</evidence>
<evidence type="ECO:0000256" key="4">
    <source>
        <dbReference type="ARBA" id="ARBA00022605"/>
    </source>
</evidence>
<evidence type="ECO:0000313" key="13">
    <source>
        <dbReference type="EMBL" id="GFP28375.1"/>
    </source>
</evidence>
<dbReference type="GO" id="GO:0009423">
    <property type="term" value="P:chorismate biosynthetic process"/>
    <property type="evidence" value="ECO:0007669"/>
    <property type="project" value="UniProtKB-UniRule"/>
</dbReference>
<sequence length="262" mass="29724">MKNIGMKNIVLTGFIGTGKSEVSKELSRVLGWKAIDIDAEIEKSQRMKITGIFKQFGEQGFRDIETEMIKNLSKTKNVIISTGGGAVLRQENMDALRENGVIICLTAAPETILKRTSNNNDRPLLHVESTLKKIRDLLAFGMTYYAKADIIIDTENKTPQLKEEIAKALNLQQKQLDDILKLMAKQGSLVRVNETMYITKAVYEKIINVLKDFFSKKKEMTVAEFRDILNTSRKYALPILEYLDTQRITMRVGDVRKFLGKG</sequence>
<dbReference type="GO" id="GO:0005829">
    <property type="term" value="C:cytosol"/>
    <property type="evidence" value="ECO:0007669"/>
    <property type="project" value="TreeGrafter"/>
</dbReference>
<evidence type="ECO:0000256" key="1">
    <source>
        <dbReference type="ARBA" id="ARBA00004842"/>
    </source>
</evidence>
<dbReference type="EMBL" id="BLRY01000196">
    <property type="protein sequence ID" value="GFP28375.1"/>
    <property type="molecule type" value="Genomic_DNA"/>
</dbReference>
<dbReference type="EC" id="2.7.1.71" evidence="3 11"/>
<dbReference type="InterPro" id="IPR036390">
    <property type="entry name" value="WH_DNA-bd_sf"/>
</dbReference>
<dbReference type="GO" id="GO:0008652">
    <property type="term" value="P:amino acid biosynthetic process"/>
    <property type="evidence" value="ECO:0007669"/>
    <property type="project" value="UniProtKB-KW"/>
</dbReference>
<dbReference type="SUPFAM" id="SSF52540">
    <property type="entry name" value="P-loop containing nucleoside triphosphate hydrolases"/>
    <property type="match status" value="1"/>
</dbReference>
<keyword evidence="5 11" id="KW-0808">Transferase</keyword>
<dbReference type="GO" id="GO:0005524">
    <property type="term" value="F:ATP binding"/>
    <property type="evidence" value="ECO:0007669"/>
    <property type="project" value="UniProtKB-UniRule"/>
</dbReference>
<dbReference type="GO" id="GO:0004765">
    <property type="term" value="F:shikimate kinase activity"/>
    <property type="evidence" value="ECO:0007669"/>
    <property type="project" value="UniProtKB-UniRule"/>
</dbReference>
<dbReference type="InterPro" id="IPR027417">
    <property type="entry name" value="P-loop_NTPase"/>
</dbReference>
<gene>
    <name evidence="11" type="primary">aroK</name>
    <name evidence="13" type="ORF">HKBW3S33_01790</name>
</gene>
<feature type="binding site" evidence="11">
    <location>
        <begin position="16"/>
        <end position="21"/>
    </location>
    <ligand>
        <name>ATP</name>
        <dbReference type="ChEBI" id="CHEBI:30616"/>
    </ligand>
</feature>
<comment type="cofactor">
    <cofactor evidence="11">
        <name>Mg(2+)</name>
        <dbReference type="ChEBI" id="CHEBI:18420"/>
    </cofactor>
    <text evidence="11">Binds 1 Mg(2+) ion per subunit.</text>
</comment>
<comment type="caution">
    <text evidence="11">Lacks conserved residue(s) required for the propagation of feature annotation.</text>
</comment>
<dbReference type="InterPro" id="IPR015191">
    <property type="entry name" value="SelB_WHD4"/>
</dbReference>
<keyword evidence="11" id="KW-0460">Magnesium</keyword>
<keyword evidence="8 11" id="KW-0067">ATP-binding</keyword>
<evidence type="ECO:0000313" key="14">
    <source>
        <dbReference type="Proteomes" id="UP000591948"/>
    </source>
</evidence>
<accession>A0A6V8P6W6</accession>
<dbReference type="Gene3D" id="1.10.10.10">
    <property type="entry name" value="Winged helix-like DNA-binding domain superfamily/Winged helix DNA-binding domain"/>
    <property type="match status" value="1"/>
</dbReference>
<dbReference type="PANTHER" id="PTHR21087:SF16">
    <property type="entry name" value="SHIKIMATE KINASE 1, CHLOROPLASTIC"/>
    <property type="match status" value="1"/>
</dbReference>
<comment type="function">
    <text evidence="11">Catalyzes the specific phosphorylation of the 3-hydroxyl group of shikimic acid using ATP as a cosubstrate.</text>
</comment>
<feature type="binding site" evidence="11">
    <location>
        <position position="20"/>
    </location>
    <ligand>
        <name>Mg(2+)</name>
        <dbReference type="ChEBI" id="CHEBI:18420"/>
    </ligand>
</feature>
<evidence type="ECO:0000256" key="8">
    <source>
        <dbReference type="ARBA" id="ARBA00022840"/>
    </source>
</evidence>
<reference evidence="13 14" key="1">
    <citation type="journal article" date="2020" name="Front. Microbiol.">
        <title>Single-cell genomics of novel Actinobacteria with the Wood-Ljungdahl pathway discovered in a serpentinizing system.</title>
        <authorList>
            <person name="Merino N."/>
            <person name="Kawai M."/>
            <person name="Boyd E.S."/>
            <person name="Colman D.R."/>
            <person name="McGlynn S.E."/>
            <person name="Nealson K.H."/>
            <person name="Kurokawa K."/>
            <person name="Hongoh Y."/>
        </authorList>
    </citation>
    <scope>NUCLEOTIDE SEQUENCE [LARGE SCALE GENOMIC DNA]</scope>
    <source>
        <strain evidence="13 14">S33</strain>
    </source>
</reference>
<dbReference type="InterPro" id="IPR031322">
    <property type="entry name" value="Shikimate/glucono_kinase"/>
</dbReference>
<feature type="binding site" evidence="11">
    <location>
        <position position="62"/>
    </location>
    <ligand>
        <name>substrate</name>
    </ligand>
</feature>
<comment type="subcellular location">
    <subcellularLocation>
        <location evidence="11">Cytoplasm</location>
    </subcellularLocation>
</comment>
<feature type="binding site" evidence="11">
    <location>
        <position position="122"/>
    </location>
    <ligand>
        <name>ATP</name>
        <dbReference type="ChEBI" id="CHEBI:30616"/>
    </ligand>
</feature>
<name>A0A6V8P6W6_9ACTN</name>
<dbReference type="AlphaFoldDB" id="A0A6V8P6W6"/>
<comment type="pathway">
    <text evidence="1 11">Metabolic intermediate biosynthesis; chorismate biosynthesis; chorismate from D-erythrose 4-phosphate and phosphoenolpyruvate: step 5/7.</text>
</comment>
<dbReference type="GO" id="GO:0009073">
    <property type="term" value="P:aromatic amino acid family biosynthetic process"/>
    <property type="evidence" value="ECO:0007669"/>
    <property type="project" value="UniProtKB-KW"/>
</dbReference>
<evidence type="ECO:0000256" key="5">
    <source>
        <dbReference type="ARBA" id="ARBA00022679"/>
    </source>
</evidence>
<evidence type="ECO:0000256" key="11">
    <source>
        <dbReference type="HAMAP-Rule" id="MF_00109"/>
    </source>
</evidence>
<feature type="binding site" evidence="11">
    <location>
        <position position="38"/>
    </location>
    <ligand>
        <name>substrate</name>
    </ligand>
</feature>
<dbReference type="GO" id="GO:0005525">
    <property type="term" value="F:GTP binding"/>
    <property type="evidence" value="ECO:0007669"/>
    <property type="project" value="InterPro"/>
</dbReference>
<dbReference type="GO" id="GO:0003723">
    <property type="term" value="F:RNA binding"/>
    <property type="evidence" value="ECO:0007669"/>
    <property type="project" value="InterPro"/>
</dbReference>
<keyword evidence="9 11" id="KW-0057">Aromatic amino acid biosynthesis</keyword>
<dbReference type="GO" id="GO:0001514">
    <property type="term" value="P:selenocysteine incorporation"/>
    <property type="evidence" value="ECO:0007669"/>
    <property type="project" value="InterPro"/>
</dbReference>
<comment type="catalytic activity">
    <reaction evidence="10 11">
        <text>shikimate + ATP = 3-phosphoshikimate + ADP + H(+)</text>
        <dbReference type="Rhea" id="RHEA:13121"/>
        <dbReference type="ChEBI" id="CHEBI:15378"/>
        <dbReference type="ChEBI" id="CHEBI:30616"/>
        <dbReference type="ChEBI" id="CHEBI:36208"/>
        <dbReference type="ChEBI" id="CHEBI:145989"/>
        <dbReference type="ChEBI" id="CHEBI:456216"/>
        <dbReference type="EC" id="2.7.1.71"/>
    </reaction>
</comment>
<comment type="caution">
    <text evidence="13">The sequence shown here is derived from an EMBL/GenBank/DDBJ whole genome shotgun (WGS) entry which is preliminary data.</text>
</comment>